<proteinExistence type="predicted"/>
<dbReference type="Pfam" id="PF04947">
    <property type="entry name" value="Pox_VLTF3"/>
    <property type="match status" value="1"/>
</dbReference>
<organism evidence="1 2">
    <name type="scientific">Klebsormidium nitens</name>
    <name type="common">Green alga</name>
    <name type="synonym">Ulothrix nitens</name>
    <dbReference type="NCBI Taxonomy" id="105231"/>
    <lineage>
        <taxon>Eukaryota</taxon>
        <taxon>Viridiplantae</taxon>
        <taxon>Streptophyta</taxon>
        <taxon>Klebsormidiophyceae</taxon>
        <taxon>Klebsormidiales</taxon>
        <taxon>Klebsormidiaceae</taxon>
        <taxon>Klebsormidium</taxon>
    </lineage>
</organism>
<dbReference type="EMBL" id="DF238410">
    <property type="protein sequence ID" value="GAQ93349.1"/>
    <property type="molecule type" value="Genomic_DNA"/>
</dbReference>
<dbReference type="InterPro" id="IPR007031">
    <property type="entry name" value="Poxvirus_VLTF3"/>
</dbReference>
<reference evidence="1 2" key="1">
    <citation type="journal article" date="2014" name="Nat. Commun.">
        <title>Klebsormidium flaccidum genome reveals primary factors for plant terrestrial adaptation.</title>
        <authorList>
            <person name="Hori K."/>
            <person name="Maruyama F."/>
            <person name="Fujisawa T."/>
            <person name="Togashi T."/>
            <person name="Yamamoto N."/>
            <person name="Seo M."/>
            <person name="Sato S."/>
            <person name="Yamada T."/>
            <person name="Mori H."/>
            <person name="Tajima N."/>
            <person name="Moriyama T."/>
            <person name="Ikeuchi M."/>
            <person name="Watanabe M."/>
            <person name="Wada H."/>
            <person name="Kobayashi K."/>
            <person name="Saito M."/>
            <person name="Masuda T."/>
            <person name="Sasaki-Sekimoto Y."/>
            <person name="Mashiguchi K."/>
            <person name="Awai K."/>
            <person name="Shimojima M."/>
            <person name="Masuda S."/>
            <person name="Iwai M."/>
            <person name="Nobusawa T."/>
            <person name="Narise T."/>
            <person name="Kondo S."/>
            <person name="Saito H."/>
            <person name="Sato R."/>
            <person name="Murakawa M."/>
            <person name="Ihara Y."/>
            <person name="Oshima-Yamada Y."/>
            <person name="Ohtaka K."/>
            <person name="Satoh M."/>
            <person name="Sonobe K."/>
            <person name="Ishii M."/>
            <person name="Ohtani R."/>
            <person name="Kanamori-Sato M."/>
            <person name="Honoki R."/>
            <person name="Miyazaki D."/>
            <person name="Mochizuki H."/>
            <person name="Umetsu J."/>
            <person name="Higashi K."/>
            <person name="Shibata D."/>
            <person name="Kamiya Y."/>
            <person name="Sato N."/>
            <person name="Nakamura Y."/>
            <person name="Tabata S."/>
            <person name="Ida S."/>
            <person name="Kurokawa K."/>
            <person name="Ohta H."/>
        </authorList>
    </citation>
    <scope>NUCLEOTIDE SEQUENCE [LARGE SCALE GENOMIC DNA]</scope>
    <source>
        <strain evidence="1 2">NIES-2285</strain>
    </source>
</reference>
<protein>
    <submittedName>
        <fullName evidence="1">Uncharacterized protein</fullName>
    </submittedName>
</protein>
<dbReference type="GO" id="GO:0046782">
    <property type="term" value="P:regulation of viral transcription"/>
    <property type="evidence" value="ECO:0007669"/>
    <property type="project" value="InterPro"/>
</dbReference>
<accession>A0A1Y1IUQ3</accession>
<gene>
    <name evidence="1" type="ORF">KFL_014610020</name>
</gene>
<evidence type="ECO:0000313" key="1">
    <source>
        <dbReference type="EMBL" id="GAQ93349.1"/>
    </source>
</evidence>
<sequence>MDITPFLSHPKVSAIVDISDGEKQDLALVFIKAFDDGGNDFPIDFDDVWLFLEYSSKGNALQKLKRCFKEGTDFRRDVVRHHKNPSGADLGGRPTDKYFMTTKAFEFFALSALGDKGDRVRSFFLAVRDAWLDSATVHARPEEPNAMMLYQLEKGKLKVETERLRIENRRLEEEAPAKRIRFAHEWRSTLEGIGAFTVTDLMSFQGIVREAKNLTGLGHRASGPVPPALERAPVVKEYTLSEYLQLEHGKVFNSKQLQIPGKILAEKYRQIAGKEPGTKLVEVNGRATHVKAYRNEQIEGTDPDATGFDLMHRVAREHKFLGVFPSFNYKRIVHFTNWLNQVLGKERTVIPHDVIDAVKAEFRKADMTSVDEITPQKVRGYLKKLNLSQYYEHSVSICRSLGGAAEPEIDTEMKEKIIFMFSAVQEPFQKNKPPGRASFLSYAFCLYKFCQLLKIDQMLVHVPLVKSRVKLRVYDGIWERIWQDLSWHFIPTDT</sequence>
<dbReference type="AlphaFoldDB" id="A0A1Y1IUQ3"/>
<evidence type="ECO:0000313" key="2">
    <source>
        <dbReference type="Proteomes" id="UP000054558"/>
    </source>
</evidence>
<keyword evidence="2" id="KW-1185">Reference proteome</keyword>
<dbReference type="Proteomes" id="UP000054558">
    <property type="component" value="Unassembled WGS sequence"/>
</dbReference>
<dbReference type="OrthoDB" id="543007at2759"/>
<name>A0A1Y1IUQ3_KLENI</name>